<name>A0A1X2HAT2_SYNRA</name>
<feature type="region of interest" description="Disordered" evidence="1">
    <location>
        <begin position="1"/>
        <end position="83"/>
    </location>
</feature>
<dbReference type="Proteomes" id="UP000242180">
    <property type="component" value="Unassembled WGS sequence"/>
</dbReference>
<protein>
    <submittedName>
        <fullName evidence="3">Rab-GTPase-TBC domain-domain-containing protein</fullName>
    </submittedName>
</protein>
<dbReference type="SMART" id="SM00164">
    <property type="entry name" value="TBC"/>
    <property type="match status" value="1"/>
</dbReference>
<feature type="compositionally biased region" description="Pro residues" evidence="1">
    <location>
        <begin position="66"/>
        <end position="75"/>
    </location>
</feature>
<dbReference type="PANTHER" id="PTHR47219">
    <property type="entry name" value="RAB GTPASE-ACTIVATING PROTEIN 1-LIKE"/>
    <property type="match status" value="1"/>
</dbReference>
<dbReference type="PROSITE" id="PS50086">
    <property type="entry name" value="TBC_RABGAP"/>
    <property type="match status" value="1"/>
</dbReference>
<evidence type="ECO:0000259" key="2">
    <source>
        <dbReference type="PROSITE" id="PS50086"/>
    </source>
</evidence>
<gene>
    <name evidence="3" type="ORF">BCR43DRAFT_493537</name>
</gene>
<organism evidence="3 4">
    <name type="scientific">Syncephalastrum racemosum</name>
    <name type="common">Filamentous fungus</name>
    <dbReference type="NCBI Taxonomy" id="13706"/>
    <lineage>
        <taxon>Eukaryota</taxon>
        <taxon>Fungi</taxon>
        <taxon>Fungi incertae sedis</taxon>
        <taxon>Mucoromycota</taxon>
        <taxon>Mucoromycotina</taxon>
        <taxon>Mucoromycetes</taxon>
        <taxon>Mucorales</taxon>
        <taxon>Syncephalastraceae</taxon>
        <taxon>Syncephalastrum</taxon>
    </lineage>
</organism>
<feature type="compositionally biased region" description="Low complexity" evidence="1">
    <location>
        <begin position="143"/>
        <end position="152"/>
    </location>
</feature>
<keyword evidence="4" id="KW-1185">Reference proteome</keyword>
<dbReference type="GO" id="GO:0031267">
    <property type="term" value="F:small GTPase binding"/>
    <property type="evidence" value="ECO:0007669"/>
    <property type="project" value="TreeGrafter"/>
</dbReference>
<dbReference type="Gene3D" id="1.10.472.80">
    <property type="entry name" value="Ypt/Rab-GAP domain of gyp1p, domain 3"/>
    <property type="match status" value="1"/>
</dbReference>
<dbReference type="GO" id="GO:0005096">
    <property type="term" value="F:GTPase activator activity"/>
    <property type="evidence" value="ECO:0007669"/>
    <property type="project" value="TreeGrafter"/>
</dbReference>
<dbReference type="FunCoup" id="A0A1X2HAT2">
    <property type="interactions" value="96"/>
</dbReference>
<dbReference type="Gene3D" id="1.10.10.750">
    <property type="entry name" value="Ypt/Rab-GAP domain of gyp1p, domain 1"/>
    <property type="match status" value="1"/>
</dbReference>
<dbReference type="OrthoDB" id="294251at2759"/>
<reference evidence="3 4" key="1">
    <citation type="submission" date="2016-07" db="EMBL/GenBank/DDBJ databases">
        <title>Pervasive Adenine N6-methylation of Active Genes in Fungi.</title>
        <authorList>
            <consortium name="DOE Joint Genome Institute"/>
            <person name="Mondo S.J."/>
            <person name="Dannebaum R.O."/>
            <person name="Kuo R.C."/>
            <person name="Labutti K."/>
            <person name="Haridas S."/>
            <person name="Kuo A."/>
            <person name="Salamov A."/>
            <person name="Ahrendt S.R."/>
            <person name="Lipzen A."/>
            <person name="Sullivan W."/>
            <person name="Andreopoulos W.B."/>
            <person name="Clum A."/>
            <person name="Lindquist E."/>
            <person name="Daum C."/>
            <person name="Ramamoorthy G.K."/>
            <person name="Gryganskyi A."/>
            <person name="Culley D."/>
            <person name="Magnuson J.K."/>
            <person name="James T.Y."/>
            <person name="O'Malley M.A."/>
            <person name="Stajich J.E."/>
            <person name="Spatafora J.W."/>
            <person name="Visel A."/>
            <person name="Grigoriev I.V."/>
        </authorList>
    </citation>
    <scope>NUCLEOTIDE SEQUENCE [LARGE SCALE GENOMIC DNA]</scope>
    <source>
        <strain evidence="3 4">NRRL 2496</strain>
    </source>
</reference>
<feature type="domain" description="Rab-GAP TBC" evidence="2">
    <location>
        <begin position="285"/>
        <end position="487"/>
    </location>
</feature>
<feature type="compositionally biased region" description="Polar residues" evidence="1">
    <location>
        <begin position="153"/>
        <end position="162"/>
    </location>
</feature>
<evidence type="ECO:0000256" key="1">
    <source>
        <dbReference type="SAM" id="MobiDB-lite"/>
    </source>
</evidence>
<dbReference type="STRING" id="13706.A0A1X2HAT2"/>
<dbReference type="SUPFAM" id="SSF47923">
    <property type="entry name" value="Ypt/Rab-GAP domain of gyp1p"/>
    <property type="match status" value="2"/>
</dbReference>
<feature type="compositionally biased region" description="Acidic residues" evidence="1">
    <location>
        <begin position="113"/>
        <end position="127"/>
    </location>
</feature>
<sequence>MATLSRSSTTSRSPQNNDSFFSAVKPRNLRLRSKSFTQSPLRRQRSETNLIHRRRPSFESNQTPAKLPPPPPLPAGPVTNASFFTQQPNASSLLTVEEPASIMGGTSSIDSAGSEDEEDDDDDDEQECAMAGNDATSQCYGDNGNSNSKSNSFRQESMTTTEIPPPHKRSSSGSNHRSLATTFMDKLTLRSPKRTKSTVGLRKPLYDDGSNTIYPPPQYHASSERDQYGFVKGSQWLSLEDYREFEKVYQPIAARRLKKWRQLLSENNNHWPQPSSKFKRYIRKGIPPELRGPAWFHYSGAEQKMANNPGVYQTYVRKAEKMGLQNEFLDIIERDLHRTFPDNIKYKSTSETSEGYADVPAIQALRRVLSAFSLYSPNIGYCQSLNYIAGMLLLFMEEEQAFWTFCVTVNDILPPNVYDVTMEGANIDQTILMMLLSERCPHLWNRAEGHGMPTTSLVTSHWFLTLFINILPTEAVLRVWDCLFYEGQRALFRVALAIFKLNEHEILEVNDSLEIFQVVQNMPKRMIDCHKLMDATYNRYASLTRISQQDLDRRRALIKARRDERHKSKSGNRKLKRGTVRGTIIHKAMEARRLVERAKTVRR</sequence>
<dbReference type="AlphaFoldDB" id="A0A1X2HAT2"/>
<dbReference type="EMBL" id="MCGN01000006">
    <property type="protein sequence ID" value="ORY95752.1"/>
    <property type="molecule type" value="Genomic_DNA"/>
</dbReference>
<proteinExistence type="predicted"/>
<dbReference type="InParanoid" id="A0A1X2HAT2"/>
<comment type="caution">
    <text evidence="3">The sequence shown here is derived from an EMBL/GenBank/DDBJ whole genome shotgun (WGS) entry which is preliminary data.</text>
</comment>
<dbReference type="InterPro" id="IPR000195">
    <property type="entry name" value="Rab-GAP-TBC_dom"/>
</dbReference>
<dbReference type="Pfam" id="PF00566">
    <property type="entry name" value="RabGAP-TBC"/>
    <property type="match status" value="1"/>
</dbReference>
<dbReference type="PANTHER" id="PTHR47219:SF20">
    <property type="entry name" value="TBC1 DOMAIN FAMILY MEMBER 2B"/>
    <property type="match status" value="1"/>
</dbReference>
<feature type="compositionally biased region" description="Polar residues" evidence="1">
    <location>
        <begin position="171"/>
        <end position="181"/>
    </location>
</feature>
<dbReference type="FunFam" id="1.10.8.270:FF:000026">
    <property type="entry name" value="TBC (Tre-2/Bub2/Cdc16) domain family"/>
    <property type="match status" value="1"/>
</dbReference>
<evidence type="ECO:0000313" key="4">
    <source>
        <dbReference type="Proteomes" id="UP000242180"/>
    </source>
</evidence>
<dbReference type="Gene3D" id="1.10.8.270">
    <property type="entry name" value="putative rabgap domain of human tbc1 domain family member 14 like domains"/>
    <property type="match status" value="1"/>
</dbReference>
<feature type="compositionally biased region" description="Low complexity" evidence="1">
    <location>
        <begin position="1"/>
        <end position="13"/>
    </location>
</feature>
<dbReference type="InterPro" id="IPR035969">
    <property type="entry name" value="Rab-GAP_TBC_sf"/>
</dbReference>
<feature type="region of interest" description="Disordered" evidence="1">
    <location>
        <begin position="96"/>
        <end position="225"/>
    </location>
</feature>
<evidence type="ECO:0000313" key="3">
    <source>
        <dbReference type="EMBL" id="ORY95752.1"/>
    </source>
</evidence>
<dbReference type="InterPro" id="IPR050302">
    <property type="entry name" value="Rab_GAP_TBC_domain"/>
</dbReference>
<dbReference type="OMA" id="QECAMAG"/>
<accession>A0A1X2HAT2</accession>